<evidence type="ECO:0000313" key="2">
    <source>
        <dbReference type="Proteomes" id="UP001060215"/>
    </source>
</evidence>
<dbReference type="EMBL" id="CM045761">
    <property type="protein sequence ID" value="KAI8014752.1"/>
    <property type="molecule type" value="Genomic_DNA"/>
</dbReference>
<keyword evidence="2" id="KW-1185">Reference proteome</keyword>
<comment type="caution">
    <text evidence="1">The sequence shown here is derived from an EMBL/GenBank/DDBJ whole genome shotgun (WGS) entry which is preliminary data.</text>
</comment>
<dbReference type="Proteomes" id="UP001060215">
    <property type="component" value="Chromosome 4"/>
</dbReference>
<protein>
    <submittedName>
        <fullName evidence="1">Uncharacterized protein</fullName>
    </submittedName>
</protein>
<accession>A0ACC0HPC9</accession>
<evidence type="ECO:0000313" key="1">
    <source>
        <dbReference type="EMBL" id="KAI8014752.1"/>
    </source>
</evidence>
<name>A0ACC0HPC9_9ERIC</name>
<gene>
    <name evidence="1" type="ORF">LOK49_LG05G01691</name>
</gene>
<sequence>MEIDDVGMDTVMFLSQIDNVCMGRERRVGFESNGGVDSENWVKKKEEEGRKFGTNGGGGPFDSLRKRRRGFDSATSGDVDAKA</sequence>
<reference evidence="1 2" key="1">
    <citation type="journal article" date="2022" name="Plant J.">
        <title>Chromosome-level genome of Camellia lanceoleosa provides a valuable resource for understanding genome evolution and self-incompatibility.</title>
        <authorList>
            <person name="Gong W."/>
            <person name="Xiao S."/>
            <person name="Wang L."/>
            <person name="Liao Z."/>
            <person name="Chang Y."/>
            <person name="Mo W."/>
            <person name="Hu G."/>
            <person name="Li W."/>
            <person name="Zhao G."/>
            <person name="Zhu H."/>
            <person name="Hu X."/>
            <person name="Ji K."/>
            <person name="Xiang X."/>
            <person name="Song Q."/>
            <person name="Yuan D."/>
            <person name="Jin S."/>
            <person name="Zhang L."/>
        </authorList>
    </citation>
    <scope>NUCLEOTIDE SEQUENCE [LARGE SCALE GENOMIC DNA]</scope>
    <source>
        <strain evidence="1">SQ_2022a</strain>
    </source>
</reference>
<proteinExistence type="predicted"/>
<organism evidence="1 2">
    <name type="scientific">Camellia lanceoleosa</name>
    <dbReference type="NCBI Taxonomy" id="1840588"/>
    <lineage>
        <taxon>Eukaryota</taxon>
        <taxon>Viridiplantae</taxon>
        <taxon>Streptophyta</taxon>
        <taxon>Embryophyta</taxon>
        <taxon>Tracheophyta</taxon>
        <taxon>Spermatophyta</taxon>
        <taxon>Magnoliopsida</taxon>
        <taxon>eudicotyledons</taxon>
        <taxon>Gunneridae</taxon>
        <taxon>Pentapetalae</taxon>
        <taxon>asterids</taxon>
        <taxon>Ericales</taxon>
        <taxon>Theaceae</taxon>
        <taxon>Camellia</taxon>
    </lineage>
</organism>